<evidence type="ECO:0000313" key="2">
    <source>
        <dbReference type="Proteomes" id="UP001164761"/>
    </source>
</evidence>
<gene>
    <name evidence="1" type="ORF">NZD89_07650</name>
</gene>
<accession>A0ABY6ZNI9</accession>
<sequence length="83" mass="8957">MYIPALILIGAFNSNTPQQNAGAYVGQINNGGWDANQKFEVAKSGNFGFFSMYNSVNILTDSFEFIDGMVIDSDIKPTVAGNV</sequence>
<reference evidence="1" key="1">
    <citation type="submission" date="2022-08" db="EMBL/GenBank/DDBJ databases">
        <title>Alicyclobacillus fastidiosus DSM 17978, complete genome.</title>
        <authorList>
            <person name="Wang Q."/>
            <person name="Cai R."/>
            <person name="Wang Z."/>
        </authorList>
    </citation>
    <scope>NUCLEOTIDE SEQUENCE</scope>
    <source>
        <strain evidence="1">DSM 17978</strain>
    </source>
</reference>
<proteinExistence type="predicted"/>
<evidence type="ECO:0000313" key="1">
    <source>
        <dbReference type="EMBL" id="WAH44543.1"/>
    </source>
</evidence>
<protein>
    <submittedName>
        <fullName evidence="1">Uncharacterized protein</fullName>
    </submittedName>
</protein>
<organism evidence="1 2">
    <name type="scientific">Alicyclobacillus fastidiosus</name>
    <dbReference type="NCBI Taxonomy" id="392011"/>
    <lineage>
        <taxon>Bacteria</taxon>
        <taxon>Bacillati</taxon>
        <taxon>Bacillota</taxon>
        <taxon>Bacilli</taxon>
        <taxon>Bacillales</taxon>
        <taxon>Alicyclobacillaceae</taxon>
        <taxon>Alicyclobacillus</taxon>
    </lineage>
</organism>
<dbReference type="Proteomes" id="UP001164761">
    <property type="component" value="Chromosome"/>
</dbReference>
<keyword evidence="2" id="KW-1185">Reference proteome</keyword>
<dbReference type="EMBL" id="CP104067">
    <property type="protein sequence ID" value="WAH44543.1"/>
    <property type="molecule type" value="Genomic_DNA"/>
</dbReference>
<name>A0ABY6ZNI9_9BACL</name>